<dbReference type="AlphaFoldDB" id="A0AAE0DG96"/>
<organism evidence="1 2">
    <name type="scientific">Lepraria neglecta</name>
    <dbReference type="NCBI Taxonomy" id="209136"/>
    <lineage>
        <taxon>Eukaryota</taxon>
        <taxon>Fungi</taxon>
        <taxon>Dikarya</taxon>
        <taxon>Ascomycota</taxon>
        <taxon>Pezizomycotina</taxon>
        <taxon>Lecanoromycetes</taxon>
        <taxon>OSLEUM clade</taxon>
        <taxon>Lecanoromycetidae</taxon>
        <taxon>Lecanorales</taxon>
        <taxon>Lecanorineae</taxon>
        <taxon>Stereocaulaceae</taxon>
        <taxon>Lepraria</taxon>
    </lineage>
</organism>
<sequence>MTTSQDSSTNTTTHDLSWCIPFDIDSSADASTYSFLSSRTTNTAEEESIPREIIAEEVRSTRFQAELERPIRIGTFNGQLAFLLCFKFSFQRLSHGFLKRIQMATIGITFDDAPSDLTAPSKPNPSVVRHHPIEHQGAVSTGTVSYHNEVNAQVSSIPNGPTIGTNFSMEVSRPREGRLVVHGVTSGRRARNRITWTVEEDDVLKSGMPREAKMALVVNMKEGRRFSAHVIVTAHYAFNRGLIAKMIPVIGKSHDPLYFDPAVLRDIAQKQTQTGLDGRPIAENVGPIEGIALSEYTSFPDQ</sequence>
<gene>
    <name evidence="1" type="ORF">OEA41_008880</name>
</gene>
<comment type="caution">
    <text evidence="1">The sequence shown here is derived from an EMBL/GenBank/DDBJ whole genome shotgun (WGS) entry which is preliminary data.</text>
</comment>
<keyword evidence="2" id="KW-1185">Reference proteome</keyword>
<accession>A0AAE0DG96</accession>
<name>A0AAE0DG96_9LECA</name>
<dbReference type="Proteomes" id="UP001276659">
    <property type="component" value="Unassembled WGS sequence"/>
</dbReference>
<dbReference type="EMBL" id="JASNWA010000009">
    <property type="protein sequence ID" value="KAK3169497.1"/>
    <property type="molecule type" value="Genomic_DNA"/>
</dbReference>
<reference evidence="1" key="1">
    <citation type="submission" date="2022-11" db="EMBL/GenBank/DDBJ databases">
        <title>Chromosomal genome sequence assembly and mating type (MAT) locus characterization of the leprose asexual lichenized fungus Lepraria neglecta (Nyl.) Erichsen.</title>
        <authorList>
            <person name="Allen J.L."/>
            <person name="Pfeffer B."/>
        </authorList>
    </citation>
    <scope>NUCLEOTIDE SEQUENCE</scope>
    <source>
        <strain evidence="1">Allen 5258</strain>
    </source>
</reference>
<evidence type="ECO:0000313" key="2">
    <source>
        <dbReference type="Proteomes" id="UP001276659"/>
    </source>
</evidence>
<protein>
    <submittedName>
        <fullName evidence="1">Uncharacterized protein</fullName>
    </submittedName>
</protein>
<proteinExistence type="predicted"/>
<evidence type="ECO:0000313" key="1">
    <source>
        <dbReference type="EMBL" id="KAK3169497.1"/>
    </source>
</evidence>